<comment type="similarity">
    <text evidence="2">Belongs to the UPF0053 family.</text>
</comment>
<keyword evidence="3 9" id="KW-0812">Transmembrane</keyword>
<dbReference type="PROSITE" id="PS51371">
    <property type="entry name" value="CBS"/>
    <property type="match status" value="2"/>
</dbReference>
<evidence type="ECO:0000256" key="2">
    <source>
        <dbReference type="ARBA" id="ARBA00006337"/>
    </source>
</evidence>
<protein>
    <submittedName>
        <fullName evidence="13">HlyC/CorC family protein</fullName>
    </submittedName>
    <submittedName>
        <fullName evidence="14">Putative signal transduction protein with CBS domain containing protein</fullName>
    </submittedName>
</protein>
<dbReference type="EMBL" id="CP009268">
    <property type="protein sequence ID" value="AJA53938.1"/>
    <property type="molecule type" value="Genomic_DNA"/>
</dbReference>
<dbReference type="SUPFAM" id="SSF54631">
    <property type="entry name" value="CBS-domain pair"/>
    <property type="match status" value="1"/>
</dbReference>
<dbReference type="InterPro" id="IPR036318">
    <property type="entry name" value="FAD-bd_PCMH-like_sf"/>
</dbReference>
<evidence type="ECO:0000256" key="9">
    <source>
        <dbReference type="PROSITE-ProRule" id="PRU01193"/>
    </source>
</evidence>
<dbReference type="KEGG" id="cpat:CLPA_c39120"/>
<feature type="transmembrane region" description="Helical" evidence="10">
    <location>
        <begin position="110"/>
        <end position="130"/>
    </location>
</feature>
<evidence type="ECO:0000256" key="3">
    <source>
        <dbReference type="ARBA" id="ARBA00022692"/>
    </source>
</evidence>
<dbReference type="InterPro" id="IPR002550">
    <property type="entry name" value="CNNM"/>
</dbReference>
<accession>A0A0H3JBL7</accession>
<name>A0A0H3JBL7_CLOPA</name>
<dbReference type="EMBL" id="JPGY02000001">
    <property type="protein sequence ID" value="KRU14037.1"/>
    <property type="molecule type" value="Genomic_DNA"/>
</dbReference>
<evidence type="ECO:0000313" key="14">
    <source>
        <dbReference type="EMBL" id="KRU14037.1"/>
    </source>
</evidence>
<dbReference type="Pfam" id="PF03471">
    <property type="entry name" value="CorC_HlyC"/>
    <property type="match status" value="1"/>
</dbReference>
<dbReference type="SUPFAM" id="SSF56176">
    <property type="entry name" value="FAD-binding/transporter-associated domain-like"/>
    <property type="match status" value="1"/>
</dbReference>
<evidence type="ECO:0000259" key="12">
    <source>
        <dbReference type="PROSITE" id="PS51846"/>
    </source>
</evidence>
<dbReference type="InterPro" id="IPR044751">
    <property type="entry name" value="Ion_transp-like_CBS"/>
</dbReference>
<keyword evidence="7 9" id="KW-0472">Membrane</keyword>
<dbReference type="Gene3D" id="3.30.465.10">
    <property type="match status" value="1"/>
</dbReference>
<dbReference type="PANTHER" id="PTHR22777:SF17">
    <property type="entry name" value="UPF0053 PROTEIN SLL0260"/>
    <property type="match status" value="1"/>
</dbReference>
<gene>
    <name evidence="13" type="ORF">CLPA_c39120</name>
    <name evidence="14" type="ORF">CP6013_03293</name>
</gene>
<feature type="transmembrane region" description="Helical" evidence="10">
    <location>
        <begin position="16"/>
        <end position="39"/>
    </location>
</feature>
<reference evidence="13 16" key="1">
    <citation type="journal article" date="2015" name="Genome Announc.">
        <title>Complete Genome Sequence of the Nitrogen-Fixing and Solvent-Producing Clostridium pasteurianum DSM 525.</title>
        <authorList>
            <person name="Poehlein A."/>
            <person name="Grosse-Honebrink A."/>
            <person name="Zhang Y."/>
            <person name="Minton N.P."/>
            <person name="Daniel R."/>
        </authorList>
    </citation>
    <scope>NUCLEOTIDE SEQUENCE [LARGE SCALE GENOMIC DNA]</scope>
    <source>
        <strain evidence="13">DSM 525</strain>
        <strain evidence="16">DSM 525 / ATCC 6013</strain>
    </source>
</reference>
<evidence type="ECO:0000313" key="15">
    <source>
        <dbReference type="Proteomes" id="UP000028042"/>
    </source>
</evidence>
<dbReference type="Pfam" id="PF00571">
    <property type="entry name" value="CBS"/>
    <property type="match status" value="2"/>
</dbReference>
<dbReference type="Pfam" id="PF01595">
    <property type="entry name" value="CNNM"/>
    <property type="match status" value="1"/>
</dbReference>
<sequence length="437" mass="49589">MEPEPEPEPNHMTSQFILIAILTLINAFFASAEMAIVSLNKNKIKFLSEDGNKKAKLLEKLMEDPTKFLSTIQVGITFAGFFSSASAATGISNKFSAVLINLNIPYSKEIALVLITIALSYITLVFGELFPKRIALQKPETIALFSVVPIFYISKVMIPFVKLLSVSTNSLVSITGLDKEDSDEKLSKEDIKYLIETGKEQGVIDEAEKDMINGIFEFEDKLAKEVMTPRPEVFLIDVNRPITLLLDSLLEEKYSRIPVYEDDIDNIIGILNIKDVVIEAHKKGFESIDIRSILHTPYFVYENKNINKLFKELKNFRNHMAVLIDEYGGFSGIVTIEDLIEEVMGDIEDEYDDYEPNIRKVDNNTYIVNGLLSLNDLNDRLNLNLVSKSYDTIGGFLVSMLGRIPKKDEEKVIEYENIIFQIEEVNKKRIEKVKICI</sequence>
<dbReference type="AlphaFoldDB" id="A0A0H3JBL7"/>
<evidence type="ECO:0000256" key="10">
    <source>
        <dbReference type="SAM" id="Phobius"/>
    </source>
</evidence>
<dbReference type="RefSeq" id="WP_003445204.1">
    <property type="nucleotide sequence ID" value="NZ_ANZB01000006.1"/>
</dbReference>
<dbReference type="PANTHER" id="PTHR22777">
    <property type="entry name" value="HEMOLYSIN-RELATED"/>
    <property type="match status" value="1"/>
</dbReference>
<dbReference type="eggNOG" id="COG1253">
    <property type="taxonomic scope" value="Bacteria"/>
</dbReference>
<evidence type="ECO:0000256" key="8">
    <source>
        <dbReference type="PROSITE-ProRule" id="PRU00703"/>
    </source>
</evidence>
<evidence type="ECO:0000256" key="6">
    <source>
        <dbReference type="ARBA" id="ARBA00023122"/>
    </source>
</evidence>
<dbReference type="GO" id="GO:0050660">
    <property type="term" value="F:flavin adenine dinucleotide binding"/>
    <property type="evidence" value="ECO:0007669"/>
    <property type="project" value="InterPro"/>
</dbReference>
<dbReference type="Gene3D" id="3.10.580.10">
    <property type="entry name" value="CBS-domain"/>
    <property type="match status" value="1"/>
</dbReference>
<dbReference type="PROSITE" id="PS51846">
    <property type="entry name" value="CNNM"/>
    <property type="match status" value="1"/>
</dbReference>
<dbReference type="CDD" id="cd04590">
    <property type="entry name" value="CBS_pair_CorC_HlyC_assoc"/>
    <property type="match status" value="1"/>
</dbReference>
<dbReference type="PATRIC" id="fig|1262449.3.peg.2212"/>
<evidence type="ECO:0000313" key="16">
    <source>
        <dbReference type="Proteomes" id="UP000030905"/>
    </source>
</evidence>
<dbReference type="SMART" id="SM01091">
    <property type="entry name" value="CorC_HlyC"/>
    <property type="match status" value="1"/>
</dbReference>
<evidence type="ECO:0000256" key="7">
    <source>
        <dbReference type="ARBA" id="ARBA00023136"/>
    </source>
</evidence>
<evidence type="ECO:0000313" key="13">
    <source>
        <dbReference type="EMBL" id="AJA53938.1"/>
    </source>
</evidence>
<dbReference type="FunFam" id="3.10.580.10:FF:000002">
    <property type="entry name" value="Magnesium/cobalt efflux protein CorC"/>
    <property type="match status" value="1"/>
</dbReference>
<comment type="subcellular location">
    <subcellularLocation>
        <location evidence="1">Membrane</location>
        <topology evidence="1">Multi-pass membrane protein</topology>
    </subcellularLocation>
</comment>
<evidence type="ECO:0000259" key="11">
    <source>
        <dbReference type="PROSITE" id="PS51371"/>
    </source>
</evidence>
<dbReference type="InterPro" id="IPR016169">
    <property type="entry name" value="FAD-bd_PCMH_sub2"/>
</dbReference>
<dbReference type="GO" id="GO:0005886">
    <property type="term" value="C:plasma membrane"/>
    <property type="evidence" value="ECO:0007669"/>
    <property type="project" value="TreeGrafter"/>
</dbReference>
<dbReference type="Proteomes" id="UP000028042">
    <property type="component" value="Unassembled WGS sequence"/>
</dbReference>
<reference evidence="14" key="2">
    <citation type="submission" date="2015-10" db="EMBL/GenBank/DDBJ databases">
        <title>Improved Draft Genome Sequence of Clostridium pasteurianum Strain ATCC 6013 (DSM 525) Using a Hybrid Next-Generation Sequencing Approach.</title>
        <authorList>
            <person name="Pyne M.E."/>
            <person name="Utturkar S.M."/>
            <person name="Brown S.D."/>
            <person name="Moo-Young M."/>
            <person name="Chung D.A."/>
            <person name="Chou P.C."/>
        </authorList>
    </citation>
    <scope>NUCLEOTIDE SEQUENCE</scope>
    <source>
        <strain evidence="14">ATCC 6013</strain>
    </source>
</reference>
<evidence type="ECO:0000256" key="5">
    <source>
        <dbReference type="ARBA" id="ARBA00022989"/>
    </source>
</evidence>
<evidence type="ECO:0000256" key="4">
    <source>
        <dbReference type="ARBA" id="ARBA00022737"/>
    </source>
</evidence>
<feature type="transmembrane region" description="Helical" evidence="10">
    <location>
        <begin position="68"/>
        <end position="90"/>
    </location>
</feature>
<keyword evidence="5 9" id="KW-1133">Transmembrane helix</keyword>
<dbReference type="InterPro" id="IPR005170">
    <property type="entry name" value="Transptr-assoc_dom"/>
</dbReference>
<dbReference type="GeneID" id="93075992"/>
<proteinExistence type="inferred from homology"/>
<feature type="domain" description="CBS" evidence="11">
    <location>
        <begin position="293"/>
        <end position="350"/>
    </location>
</feature>
<evidence type="ECO:0000256" key="1">
    <source>
        <dbReference type="ARBA" id="ARBA00004141"/>
    </source>
</evidence>
<feature type="domain" description="CBS" evidence="11">
    <location>
        <begin position="227"/>
        <end position="287"/>
    </location>
</feature>
<organism evidence="13 16">
    <name type="scientific">Clostridium pasteurianum DSM 525 = ATCC 6013</name>
    <dbReference type="NCBI Taxonomy" id="1262449"/>
    <lineage>
        <taxon>Bacteria</taxon>
        <taxon>Bacillati</taxon>
        <taxon>Bacillota</taxon>
        <taxon>Clostridia</taxon>
        <taxon>Eubacteriales</taxon>
        <taxon>Clostridiaceae</taxon>
        <taxon>Clostridium</taxon>
    </lineage>
</organism>
<reference evidence="14 15" key="3">
    <citation type="journal article" name="Genome Announc.">
        <title>Improved Draft Genome Sequence of Clostridium pasteurianum Strain ATCC 6013 (DSM 525) Using a Hybrid Next-Generation Sequencing Approach.</title>
        <authorList>
            <person name="Pyne M.E."/>
            <person name="Utturkar S."/>
            <person name="Brown S.D."/>
            <person name="Moo-Young M."/>
            <person name="Chung D.A."/>
            <person name="Chou C.P."/>
        </authorList>
    </citation>
    <scope>NUCLEOTIDE SEQUENCE [LARGE SCALE GENOMIC DNA]</scope>
    <source>
        <strain evidence="14 15">ATCC 6013</strain>
    </source>
</reference>
<dbReference type="InterPro" id="IPR000644">
    <property type="entry name" value="CBS_dom"/>
</dbReference>
<keyword evidence="16" id="KW-1185">Reference proteome</keyword>
<feature type="domain" description="CNNM transmembrane" evidence="12">
    <location>
        <begin position="8"/>
        <end position="208"/>
    </location>
</feature>
<feature type="transmembrane region" description="Helical" evidence="10">
    <location>
        <begin position="142"/>
        <end position="161"/>
    </location>
</feature>
<dbReference type="Proteomes" id="UP000030905">
    <property type="component" value="Chromosome"/>
</dbReference>
<keyword evidence="4" id="KW-0677">Repeat</keyword>
<keyword evidence="6 8" id="KW-0129">CBS domain</keyword>
<dbReference type="InterPro" id="IPR046342">
    <property type="entry name" value="CBS_dom_sf"/>
</dbReference>
<dbReference type="KEGG" id="cpae:CPAST_c39120"/>